<evidence type="ECO:0000313" key="7">
    <source>
        <dbReference type="EMBL" id="PAV22477.1"/>
    </source>
</evidence>
<dbReference type="PANTHER" id="PTHR11010">
    <property type="entry name" value="PROTEASE S28 PRO-X CARBOXYPEPTIDASE-RELATED"/>
    <property type="match status" value="1"/>
</dbReference>
<comment type="caution">
    <text evidence="7">The sequence shown here is derived from an EMBL/GenBank/DDBJ whole genome shotgun (WGS) entry which is preliminary data.</text>
</comment>
<gene>
    <name evidence="7" type="ORF">PNOK_0243400</name>
</gene>
<dbReference type="GO" id="GO:0008239">
    <property type="term" value="F:dipeptidyl-peptidase activity"/>
    <property type="evidence" value="ECO:0007669"/>
    <property type="project" value="TreeGrafter"/>
</dbReference>
<evidence type="ECO:0000256" key="4">
    <source>
        <dbReference type="ARBA" id="ARBA00022801"/>
    </source>
</evidence>
<dbReference type="SUPFAM" id="SSF53474">
    <property type="entry name" value="alpha/beta-Hydrolases"/>
    <property type="match status" value="1"/>
</dbReference>
<dbReference type="Proteomes" id="UP000217199">
    <property type="component" value="Unassembled WGS sequence"/>
</dbReference>
<dbReference type="EMBL" id="NBII01000002">
    <property type="protein sequence ID" value="PAV22477.1"/>
    <property type="molecule type" value="Genomic_DNA"/>
</dbReference>
<dbReference type="Gene3D" id="3.40.50.1820">
    <property type="entry name" value="alpha/beta hydrolase"/>
    <property type="match status" value="2"/>
</dbReference>
<dbReference type="InParanoid" id="A0A286USC3"/>
<sequence length="524" mass="58915">MKFQILRVILPVVIWFQYAIAILSDGRPHANMAPRSPIPLEVIDDNKPVTSPNGTQLPPYSQIYQFLQPIDHNDLSLGTFHQRYWFTSEFYEPGGPIILMTPGEVAADGYTSYLTNSTLNGMIAQQQKGATVVLEHRFFGFSNPYNNLGEGTLKYHTVQQAIDDLVYFSQNVQLPMPYAENATSDRSPWILIGGSYSGALVSWTMVNHPGVFYAGYASSAVVQATTDFWPYFEPIRQFMPANCSKDVQTVIEHIDSVFLNGSQEEVNELKSNFGLGEMSHLDDVAGSLRNNIWSWQSLQPNTGANSPFYQFCDALEVRNGEVADEDGWGLDYALQAWGEYWNETYYNQLCGHSDAETCLGTYNSDSYYYADTVIQNAARSWEWLVCNELGFFQDGPVDQPSISSSLIRPEYNERQCTYWFPETFPAAPTPQTSEINNKYGGWDVSVERLFFANGMRDPWRDATVSSDTRNSSSSSQVIAISDGFHCSDLLASAGQLDLSIRSLQEQALDTIANWLINYDSSWCV</sequence>
<dbReference type="Pfam" id="PF05577">
    <property type="entry name" value="Peptidase_S28"/>
    <property type="match status" value="1"/>
</dbReference>
<dbReference type="OrthoDB" id="1735038at2759"/>
<protein>
    <submittedName>
        <fullName evidence="7">Peptidase S28</fullName>
    </submittedName>
</protein>
<dbReference type="InterPro" id="IPR008758">
    <property type="entry name" value="Peptidase_S28"/>
</dbReference>
<keyword evidence="2" id="KW-0645">Protease</keyword>
<dbReference type="InterPro" id="IPR029058">
    <property type="entry name" value="AB_hydrolase_fold"/>
</dbReference>
<evidence type="ECO:0000256" key="5">
    <source>
        <dbReference type="ARBA" id="ARBA00023180"/>
    </source>
</evidence>
<keyword evidence="5" id="KW-0325">Glycoprotein</keyword>
<dbReference type="GO" id="GO:0070008">
    <property type="term" value="F:serine-type exopeptidase activity"/>
    <property type="evidence" value="ECO:0007669"/>
    <property type="project" value="InterPro"/>
</dbReference>
<proteinExistence type="inferred from homology"/>
<feature type="signal peptide" evidence="6">
    <location>
        <begin position="1"/>
        <end position="21"/>
    </location>
</feature>
<evidence type="ECO:0000256" key="1">
    <source>
        <dbReference type="ARBA" id="ARBA00011079"/>
    </source>
</evidence>
<evidence type="ECO:0000256" key="2">
    <source>
        <dbReference type="ARBA" id="ARBA00022670"/>
    </source>
</evidence>
<accession>A0A286USC3</accession>
<feature type="chain" id="PRO_5013850635" evidence="6">
    <location>
        <begin position="22"/>
        <end position="524"/>
    </location>
</feature>
<organism evidence="7 8">
    <name type="scientific">Pyrrhoderma noxium</name>
    <dbReference type="NCBI Taxonomy" id="2282107"/>
    <lineage>
        <taxon>Eukaryota</taxon>
        <taxon>Fungi</taxon>
        <taxon>Dikarya</taxon>
        <taxon>Basidiomycota</taxon>
        <taxon>Agaricomycotina</taxon>
        <taxon>Agaricomycetes</taxon>
        <taxon>Hymenochaetales</taxon>
        <taxon>Hymenochaetaceae</taxon>
        <taxon>Pyrrhoderma</taxon>
    </lineage>
</organism>
<evidence type="ECO:0000256" key="3">
    <source>
        <dbReference type="ARBA" id="ARBA00022729"/>
    </source>
</evidence>
<dbReference type="GO" id="GO:0006508">
    <property type="term" value="P:proteolysis"/>
    <property type="evidence" value="ECO:0007669"/>
    <property type="project" value="UniProtKB-KW"/>
</dbReference>
<name>A0A286USC3_9AGAM</name>
<reference evidence="7 8" key="1">
    <citation type="journal article" date="2017" name="Mol. Ecol.">
        <title>Comparative and population genomic landscape of Phellinus noxius: A hypervariable fungus causing root rot in trees.</title>
        <authorList>
            <person name="Chung C.L."/>
            <person name="Lee T.J."/>
            <person name="Akiba M."/>
            <person name="Lee H.H."/>
            <person name="Kuo T.H."/>
            <person name="Liu D."/>
            <person name="Ke H.M."/>
            <person name="Yokoi T."/>
            <person name="Roa M.B."/>
            <person name="Lu M.J."/>
            <person name="Chang Y.Y."/>
            <person name="Ann P.J."/>
            <person name="Tsai J.N."/>
            <person name="Chen C.Y."/>
            <person name="Tzean S.S."/>
            <person name="Ota Y."/>
            <person name="Hattori T."/>
            <person name="Sahashi N."/>
            <person name="Liou R.F."/>
            <person name="Kikuchi T."/>
            <person name="Tsai I.J."/>
        </authorList>
    </citation>
    <scope>NUCLEOTIDE SEQUENCE [LARGE SCALE GENOMIC DNA]</scope>
    <source>
        <strain evidence="7 8">FFPRI411160</strain>
    </source>
</reference>
<comment type="similarity">
    <text evidence="1">Belongs to the peptidase S28 family.</text>
</comment>
<dbReference type="PANTHER" id="PTHR11010:SF23">
    <property type="entry name" value="SERINE PEPTIDASE"/>
    <property type="match status" value="1"/>
</dbReference>
<evidence type="ECO:0000256" key="6">
    <source>
        <dbReference type="SAM" id="SignalP"/>
    </source>
</evidence>
<keyword evidence="3 6" id="KW-0732">Signal</keyword>
<dbReference type="AlphaFoldDB" id="A0A286USC3"/>
<keyword evidence="4" id="KW-0378">Hydrolase</keyword>
<keyword evidence="8" id="KW-1185">Reference proteome</keyword>
<evidence type="ECO:0000313" key="8">
    <source>
        <dbReference type="Proteomes" id="UP000217199"/>
    </source>
</evidence>